<reference evidence="10 11" key="1">
    <citation type="journal article" date="2019" name="Nat. Microbiol.">
        <title>Mediterranean grassland soil C-N compound turnover is dependent on rainfall and depth, and is mediated by genomically divergent microorganisms.</title>
        <authorList>
            <person name="Diamond S."/>
            <person name="Andeer P.F."/>
            <person name="Li Z."/>
            <person name="Crits-Christoph A."/>
            <person name="Burstein D."/>
            <person name="Anantharaman K."/>
            <person name="Lane K.R."/>
            <person name="Thomas B.C."/>
            <person name="Pan C."/>
            <person name="Northen T.R."/>
            <person name="Banfield J.F."/>
        </authorList>
    </citation>
    <scope>NUCLEOTIDE SEQUENCE [LARGE SCALE GENOMIC DNA]</scope>
    <source>
        <strain evidence="10">NP_6</strain>
    </source>
</reference>
<dbReference type="InterPro" id="IPR012886">
    <property type="entry name" value="Formiminotransferase_N"/>
</dbReference>
<dbReference type="Gene3D" id="3.30.990.10">
    <property type="entry name" value="Formiminotransferase, N-terminal subdomain"/>
    <property type="match status" value="1"/>
</dbReference>
<dbReference type="InterPro" id="IPR037064">
    <property type="entry name" value="Formiminotransferase_N_sf"/>
</dbReference>
<keyword evidence="6" id="KW-0369">Histidine metabolism</keyword>
<evidence type="ECO:0000256" key="1">
    <source>
        <dbReference type="ARBA" id="ARBA00004496"/>
    </source>
</evidence>
<keyword evidence="7" id="KW-0290">Folate-binding</keyword>
<dbReference type="EC" id="2.1.2.5" evidence="3"/>
<dbReference type="EMBL" id="VBAN01000331">
    <property type="protein sequence ID" value="TMI79388.1"/>
    <property type="molecule type" value="Genomic_DNA"/>
</dbReference>
<evidence type="ECO:0000313" key="10">
    <source>
        <dbReference type="EMBL" id="TMI79388.1"/>
    </source>
</evidence>
<dbReference type="InterPro" id="IPR004227">
    <property type="entry name" value="Formiminotransferase_cat"/>
</dbReference>
<comment type="subcellular location">
    <subcellularLocation>
        <location evidence="1">Cytoplasm</location>
    </subcellularLocation>
</comment>
<evidence type="ECO:0000256" key="3">
    <source>
        <dbReference type="ARBA" id="ARBA00012252"/>
    </source>
</evidence>
<dbReference type="GO" id="GO:0019556">
    <property type="term" value="P:L-histidine catabolic process to glutamate and formamide"/>
    <property type="evidence" value="ECO:0007669"/>
    <property type="project" value="UniProtKB-UniPathway"/>
</dbReference>
<dbReference type="PANTHER" id="PTHR12234">
    <property type="entry name" value="FORMIMINOTRANSFERASE-CYCLODEAMINASE"/>
    <property type="match status" value="1"/>
</dbReference>
<feature type="domain" description="Formiminotransferase C-terminal subdomain" evidence="8">
    <location>
        <begin position="179"/>
        <end position="293"/>
    </location>
</feature>
<dbReference type="UniPathway" id="UPA00379">
    <property type="reaction ID" value="UER00555"/>
</dbReference>
<dbReference type="InterPro" id="IPR013802">
    <property type="entry name" value="Formiminotransferase_C"/>
</dbReference>
<dbReference type="PANTHER" id="PTHR12234:SF1">
    <property type="entry name" value="FORMIMINOTRANSFERASE N-TERMINAL SUBDOMAIN-CONTAINING PROTEIN"/>
    <property type="match status" value="1"/>
</dbReference>
<dbReference type="AlphaFoldDB" id="A0A537J763"/>
<organism evidence="10 11">
    <name type="scientific">Candidatus Segetimicrobium genomatis</name>
    <dbReference type="NCBI Taxonomy" id="2569760"/>
    <lineage>
        <taxon>Bacteria</taxon>
        <taxon>Bacillati</taxon>
        <taxon>Candidatus Sysuimicrobiota</taxon>
        <taxon>Candidatus Sysuimicrobiia</taxon>
        <taxon>Candidatus Sysuimicrobiales</taxon>
        <taxon>Candidatus Segetimicrobiaceae</taxon>
        <taxon>Candidatus Segetimicrobium</taxon>
    </lineage>
</organism>
<sequence>MPRSIVECVPNFSEGRRPDVLDALAAGVRGPGIRLLDVSADPDHNRAVFTFVGEGEAVLEAAFRSAAVAVERIDLRAHQGVHPRIGAVDVIPFVPLAGGSMPACVKLARRLGALLADRLGLPVYLYGEAEGRRRTLAEIRRGEFEGLRTAIAKPERHPDFGPARIHPSAGAVAVGARGVLIAFNVNLNSADAAPAREIARAVRASSGGLPAVQAMGVPLRSRGLAQVSMNLLDYRLTPPLAALRRVEEEAAHRGIGVVDSELVGCAPREALPSDPAAALRLRGLRPEQILDPAAPQ</sequence>
<evidence type="ECO:0000256" key="5">
    <source>
        <dbReference type="ARBA" id="ARBA00022679"/>
    </source>
</evidence>
<dbReference type="Gene3D" id="3.30.70.670">
    <property type="entry name" value="Formiminotransferase, C-terminal subdomain"/>
    <property type="match status" value="1"/>
</dbReference>
<dbReference type="GO" id="GO:0005542">
    <property type="term" value="F:folic acid binding"/>
    <property type="evidence" value="ECO:0007669"/>
    <property type="project" value="UniProtKB-KW"/>
</dbReference>
<dbReference type="InterPro" id="IPR037070">
    <property type="entry name" value="Formiminotransferase_C_sf"/>
</dbReference>
<comment type="caution">
    <text evidence="10">The sequence shown here is derived from an EMBL/GenBank/DDBJ whole genome shotgun (WGS) entry which is preliminary data.</text>
</comment>
<dbReference type="SMART" id="SM01221">
    <property type="entry name" value="FTCD"/>
    <property type="match status" value="1"/>
</dbReference>
<evidence type="ECO:0000313" key="11">
    <source>
        <dbReference type="Proteomes" id="UP000318093"/>
    </source>
</evidence>
<dbReference type="NCBIfam" id="TIGR02024">
    <property type="entry name" value="FtcD"/>
    <property type="match status" value="1"/>
</dbReference>
<evidence type="ECO:0000256" key="7">
    <source>
        <dbReference type="ARBA" id="ARBA00022954"/>
    </source>
</evidence>
<dbReference type="Proteomes" id="UP000318093">
    <property type="component" value="Unassembled WGS sequence"/>
</dbReference>
<dbReference type="GO" id="GO:0005737">
    <property type="term" value="C:cytoplasm"/>
    <property type="evidence" value="ECO:0007669"/>
    <property type="project" value="UniProtKB-SubCell"/>
</dbReference>
<evidence type="ECO:0000256" key="2">
    <source>
        <dbReference type="ARBA" id="ARBA00005082"/>
    </source>
</evidence>
<dbReference type="InterPro" id="IPR022384">
    <property type="entry name" value="FormiminoTrfase_cat_dom_sf"/>
</dbReference>
<dbReference type="Pfam" id="PF02971">
    <property type="entry name" value="FTCD"/>
    <property type="match status" value="1"/>
</dbReference>
<dbReference type="SUPFAM" id="SSF55116">
    <property type="entry name" value="Formiminotransferase domain of formiminotransferase-cyclodeaminase"/>
    <property type="match status" value="2"/>
</dbReference>
<proteinExistence type="predicted"/>
<evidence type="ECO:0000259" key="8">
    <source>
        <dbReference type="SMART" id="SM01221"/>
    </source>
</evidence>
<dbReference type="SMART" id="SM01222">
    <property type="entry name" value="FTCD_N"/>
    <property type="match status" value="1"/>
</dbReference>
<accession>A0A537J763</accession>
<feature type="domain" description="Formiminotransferase N-terminal subdomain" evidence="9">
    <location>
        <begin position="4"/>
        <end position="178"/>
    </location>
</feature>
<protein>
    <recommendedName>
        <fullName evidence="3">glutamate formimidoyltransferase</fullName>
        <ecNumber evidence="3">2.1.2.5</ecNumber>
    </recommendedName>
</protein>
<keyword evidence="4" id="KW-0963">Cytoplasm</keyword>
<dbReference type="GO" id="GO:0019557">
    <property type="term" value="P:L-histidine catabolic process to glutamate and formate"/>
    <property type="evidence" value="ECO:0007669"/>
    <property type="project" value="UniProtKB-UniPathway"/>
</dbReference>
<evidence type="ECO:0000259" key="9">
    <source>
        <dbReference type="SMART" id="SM01222"/>
    </source>
</evidence>
<name>A0A537J763_9BACT</name>
<evidence type="ECO:0000256" key="6">
    <source>
        <dbReference type="ARBA" id="ARBA00022808"/>
    </source>
</evidence>
<keyword evidence="5 10" id="KW-0808">Transferase</keyword>
<gene>
    <name evidence="10" type="primary">ftcD</name>
    <name evidence="10" type="ORF">E6H03_10360</name>
</gene>
<dbReference type="GO" id="GO:0030409">
    <property type="term" value="F:glutamate formimidoyltransferase activity"/>
    <property type="evidence" value="ECO:0007669"/>
    <property type="project" value="UniProtKB-EC"/>
</dbReference>
<comment type="pathway">
    <text evidence="2">Amino-acid degradation; L-histidine degradation into L-glutamate; L-glutamate from N-formimidoyl-L-glutamate (transferase route): step 1/1.</text>
</comment>
<dbReference type="InterPro" id="IPR051623">
    <property type="entry name" value="FTCD"/>
</dbReference>
<evidence type="ECO:0000256" key="4">
    <source>
        <dbReference type="ARBA" id="ARBA00022490"/>
    </source>
</evidence>
<dbReference type="Pfam" id="PF07837">
    <property type="entry name" value="FTCD_N"/>
    <property type="match status" value="1"/>
</dbReference>